<dbReference type="PANTHER" id="PTHR33841">
    <property type="entry name" value="DNA METHYLTRANSFERASE YEEA-RELATED"/>
    <property type="match status" value="1"/>
</dbReference>
<dbReference type="InterPro" id="IPR050953">
    <property type="entry name" value="N4_N6_ade-DNA_methylase"/>
</dbReference>
<evidence type="ECO:0000256" key="1">
    <source>
        <dbReference type="ARBA" id="ARBA00006594"/>
    </source>
</evidence>
<evidence type="ECO:0000313" key="7">
    <source>
        <dbReference type="EMBL" id="ODS30383.1"/>
    </source>
</evidence>
<dbReference type="EC" id="2.1.1.72" evidence="2"/>
<feature type="domain" description="DNA methylase adenine-specific" evidence="6">
    <location>
        <begin position="301"/>
        <end position="492"/>
    </location>
</feature>
<accession>A0A1E3X3Y1</accession>
<evidence type="ECO:0000259" key="6">
    <source>
        <dbReference type="Pfam" id="PF02384"/>
    </source>
</evidence>
<dbReference type="SUPFAM" id="SSF53335">
    <property type="entry name" value="S-adenosyl-L-methionine-dependent methyltransferases"/>
    <property type="match status" value="1"/>
</dbReference>
<dbReference type="Proteomes" id="UP000094056">
    <property type="component" value="Unassembled WGS sequence"/>
</dbReference>
<comment type="caution">
    <text evidence="7">The sequence shown here is derived from an EMBL/GenBank/DDBJ whole genome shotgun (WGS) entry which is preliminary data.</text>
</comment>
<protein>
    <recommendedName>
        <fullName evidence="2">site-specific DNA-methyltransferase (adenine-specific)</fullName>
        <ecNumber evidence="2">2.1.1.72</ecNumber>
    </recommendedName>
</protein>
<evidence type="ECO:0000256" key="3">
    <source>
        <dbReference type="ARBA" id="ARBA00022603"/>
    </source>
</evidence>
<proteinExistence type="inferred from homology"/>
<keyword evidence="3 7" id="KW-0489">Methyltransferase</keyword>
<gene>
    <name evidence="7" type="ORF">SCARUB_04504</name>
</gene>
<dbReference type="InterPro" id="IPR029063">
    <property type="entry name" value="SAM-dependent_MTases_sf"/>
</dbReference>
<sequence length="711" mass="82979">MLKTYLKRIFDVAKRGDATEESYYSSLEELIKNYSATVNKKKTHVTTIPKRTEAGNPDFRIWDGKQHIVGYIEAKAPTVEYLDQIETTDQLKRYLHTFPNLILTNFFEFRLYRNGTLIDKVLIGRPYHIHKLKSAPPVEREEEFLNLLNIFFSFSLPKTYTAKSLAIELAKRTRFLKDQVVAEELKEESEKGKGFILRFYKAFQTHLIGTLTHDDFADLYSQTITYGLFAARTRAENSFNRKLAFDNIPRTIGILRDVFKFISLEDLPKQMEWIVDDIAEVLAVTNVNNILHKYFHEGKGKDPIIHFYETFLAEYDPKEREKRGVYYTPEPVVSYIVRSLHYLLKQRFSKDEGFASSSVTVLDPAAGTLTFLAEASKLAIQEFVTKYGEAGKKDLIKEHILKNFYAFELMMAPYAVGHLKMSFLMEEFGYKLQKDNRFKLYLTNTLEMEELVQSEFPGTSSLAKESHLAGKVKKQQPILVLLGNPPYSGHSFNPSEKWVLYVENKSGKETRRKKKTWIGNRIEDYKVVDGKKLEEKNPKWLQDDYVKFIRFAQWKIDQVGEGVLGFITNHSYLDNPTFRGMRQSLMNSFNEIYLLDLHGNSLKKERCPDGSKDENVFDIQQGVVIAIFIKRRNVKENCKVYHSERWGLRENKYDWLLSNDIKTTKWKKLSPKSEFYFFILRDEKLSKIYMTIELAHHRSLEGNLGKQPVID</sequence>
<comment type="similarity">
    <text evidence="1">Belongs to the N(4)/N(6)-methyltransferase family.</text>
</comment>
<evidence type="ECO:0000256" key="4">
    <source>
        <dbReference type="ARBA" id="ARBA00022679"/>
    </source>
</evidence>
<evidence type="ECO:0000256" key="5">
    <source>
        <dbReference type="ARBA" id="ARBA00047942"/>
    </source>
</evidence>
<comment type="catalytic activity">
    <reaction evidence="5">
        <text>a 2'-deoxyadenosine in DNA + S-adenosyl-L-methionine = an N(6)-methyl-2'-deoxyadenosine in DNA + S-adenosyl-L-homocysteine + H(+)</text>
        <dbReference type="Rhea" id="RHEA:15197"/>
        <dbReference type="Rhea" id="RHEA-COMP:12418"/>
        <dbReference type="Rhea" id="RHEA-COMP:12419"/>
        <dbReference type="ChEBI" id="CHEBI:15378"/>
        <dbReference type="ChEBI" id="CHEBI:57856"/>
        <dbReference type="ChEBI" id="CHEBI:59789"/>
        <dbReference type="ChEBI" id="CHEBI:90615"/>
        <dbReference type="ChEBI" id="CHEBI:90616"/>
        <dbReference type="EC" id="2.1.1.72"/>
    </reaction>
</comment>
<dbReference type="InterPro" id="IPR003356">
    <property type="entry name" value="DNA_methylase_A-5"/>
</dbReference>
<dbReference type="EMBL" id="MAYW01000234">
    <property type="protein sequence ID" value="ODS30383.1"/>
    <property type="molecule type" value="Genomic_DNA"/>
</dbReference>
<dbReference type="GO" id="GO:0003677">
    <property type="term" value="F:DNA binding"/>
    <property type="evidence" value="ECO:0007669"/>
    <property type="project" value="InterPro"/>
</dbReference>
<dbReference type="Pfam" id="PF02384">
    <property type="entry name" value="N6_Mtase"/>
    <property type="match status" value="1"/>
</dbReference>
<dbReference type="PRINTS" id="PR00507">
    <property type="entry name" value="N12N6MTFRASE"/>
</dbReference>
<dbReference type="GO" id="GO:0009007">
    <property type="term" value="F:site-specific DNA-methyltransferase (adenine-specific) activity"/>
    <property type="evidence" value="ECO:0007669"/>
    <property type="project" value="UniProtKB-EC"/>
</dbReference>
<dbReference type="PANTHER" id="PTHR33841:SF1">
    <property type="entry name" value="DNA METHYLTRANSFERASE A"/>
    <property type="match status" value="1"/>
</dbReference>
<dbReference type="GO" id="GO:0032259">
    <property type="term" value="P:methylation"/>
    <property type="evidence" value="ECO:0007669"/>
    <property type="project" value="UniProtKB-KW"/>
</dbReference>
<organism evidence="7 8">
    <name type="scientific">Candidatus Scalindua rubra</name>
    <dbReference type="NCBI Taxonomy" id="1872076"/>
    <lineage>
        <taxon>Bacteria</taxon>
        <taxon>Pseudomonadati</taxon>
        <taxon>Planctomycetota</taxon>
        <taxon>Candidatus Brocadiia</taxon>
        <taxon>Candidatus Brocadiales</taxon>
        <taxon>Candidatus Scalinduaceae</taxon>
        <taxon>Candidatus Scalindua</taxon>
    </lineage>
</organism>
<evidence type="ECO:0000313" key="8">
    <source>
        <dbReference type="Proteomes" id="UP000094056"/>
    </source>
</evidence>
<dbReference type="AlphaFoldDB" id="A0A1E3X3Y1"/>
<reference evidence="7 8" key="1">
    <citation type="submission" date="2016-07" db="EMBL/GenBank/DDBJ databases">
        <title>Draft genome of Scalindua rubra, obtained from a brine-seawater interface in the Red Sea, sheds light on salt adaptation in anammox bacteria.</title>
        <authorList>
            <person name="Speth D.R."/>
            <person name="Lagkouvardos I."/>
            <person name="Wang Y."/>
            <person name="Qian P.-Y."/>
            <person name="Dutilh B.E."/>
            <person name="Jetten M.S."/>
        </authorList>
    </citation>
    <scope>NUCLEOTIDE SEQUENCE [LARGE SCALE GENOMIC DNA]</scope>
    <source>
        <strain evidence="7">BSI-1</strain>
    </source>
</reference>
<dbReference type="Gene3D" id="3.40.50.150">
    <property type="entry name" value="Vaccinia Virus protein VP39"/>
    <property type="match status" value="1"/>
</dbReference>
<name>A0A1E3X3Y1_9BACT</name>
<evidence type="ECO:0000256" key="2">
    <source>
        <dbReference type="ARBA" id="ARBA00011900"/>
    </source>
</evidence>
<keyword evidence="4" id="KW-0808">Transferase</keyword>
<dbReference type="PATRIC" id="fig|1872076.5.peg.5399"/>
<dbReference type="GO" id="GO:0008170">
    <property type="term" value="F:N-methyltransferase activity"/>
    <property type="evidence" value="ECO:0007669"/>
    <property type="project" value="InterPro"/>
</dbReference>